<dbReference type="Pfam" id="PF13826">
    <property type="entry name" value="Monooxy_af470-like"/>
    <property type="match status" value="1"/>
</dbReference>
<name>S3E392_GLAL2</name>
<dbReference type="HOGENOM" id="CLU_053354_1_0_1"/>
<proteinExistence type="predicted"/>
<evidence type="ECO:0000313" key="2">
    <source>
        <dbReference type="Proteomes" id="UP000016922"/>
    </source>
</evidence>
<gene>
    <name evidence="1" type="ORF">GLAREA_05915</name>
</gene>
<dbReference type="eggNOG" id="ENOG502S8K0">
    <property type="taxonomic scope" value="Eukaryota"/>
</dbReference>
<dbReference type="EMBL" id="KE145358">
    <property type="protein sequence ID" value="EPE32903.1"/>
    <property type="molecule type" value="Genomic_DNA"/>
</dbReference>
<organism evidence="1 2">
    <name type="scientific">Glarea lozoyensis (strain ATCC 20868 / MF5171)</name>
    <dbReference type="NCBI Taxonomy" id="1116229"/>
    <lineage>
        <taxon>Eukaryota</taxon>
        <taxon>Fungi</taxon>
        <taxon>Dikarya</taxon>
        <taxon>Ascomycota</taxon>
        <taxon>Pezizomycotina</taxon>
        <taxon>Leotiomycetes</taxon>
        <taxon>Helotiales</taxon>
        <taxon>Helotiaceae</taxon>
        <taxon>Glarea</taxon>
    </lineage>
</organism>
<dbReference type="AlphaFoldDB" id="S3E392"/>
<evidence type="ECO:0000313" key="1">
    <source>
        <dbReference type="EMBL" id="EPE32903.1"/>
    </source>
</evidence>
<dbReference type="Proteomes" id="UP000016922">
    <property type="component" value="Unassembled WGS sequence"/>
</dbReference>
<dbReference type="OrthoDB" id="3202396at2759"/>
<reference evidence="1 2" key="1">
    <citation type="journal article" date="2013" name="BMC Genomics">
        <title>Genomics-driven discovery of the pneumocandin biosynthetic gene cluster in the fungus Glarea lozoyensis.</title>
        <authorList>
            <person name="Chen L."/>
            <person name="Yue Q."/>
            <person name="Zhang X."/>
            <person name="Xiang M."/>
            <person name="Wang C."/>
            <person name="Li S."/>
            <person name="Che Y."/>
            <person name="Ortiz-Lopez F.J."/>
            <person name="Bills G.F."/>
            <person name="Liu X."/>
            <person name="An Z."/>
        </authorList>
    </citation>
    <scope>NUCLEOTIDE SEQUENCE [LARGE SCALE GENOMIC DNA]</scope>
    <source>
        <strain evidence="2">ATCC 20868 / MF5171</strain>
    </source>
</reference>
<keyword evidence="2" id="KW-1185">Reference proteome</keyword>
<dbReference type="KEGG" id="glz:GLAREA_05915"/>
<dbReference type="GeneID" id="19464969"/>
<dbReference type="OMA" id="FALSETH"/>
<dbReference type="InterPro" id="IPR025444">
    <property type="entry name" value="Monooxy_af470"/>
</dbReference>
<dbReference type="RefSeq" id="XP_008079520.1">
    <property type="nucleotide sequence ID" value="XM_008081329.1"/>
</dbReference>
<sequence>MVIVGWLENKHMKGVVVGKTTAIFPKADGSFSREVGDSVGGRGVVVMMLTSKCNHPLGMMYPPYKTLLDHGRTMFMEIEKNAEEFGLLGYSNFYGTDVTTKCISMSVLYFADLSGLHRYAHTSKAHRAGWEWWAQSGSDVDMVSIGHEVYDVPEGKWETIYGNSKPFGFAATTHAIKANGVERKYVCPIVDNNRMNASQRMSTIK</sequence>
<accession>S3E392</accession>
<protein>
    <submittedName>
        <fullName evidence="1">Uncharacterized protein</fullName>
    </submittedName>
</protein>